<proteinExistence type="predicted"/>
<organism evidence="3 5">
    <name type="scientific">Sphingobacterium multivorum</name>
    <dbReference type="NCBI Taxonomy" id="28454"/>
    <lineage>
        <taxon>Bacteria</taxon>
        <taxon>Pseudomonadati</taxon>
        <taxon>Bacteroidota</taxon>
        <taxon>Sphingobacteriia</taxon>
        <taxon>Sphingobacteriales</taxon>
        <taxon>Sphingobacteriaceae</taxon>
        <taxon>Sphingobacterium</taxon>
    </lineage>
</organism>
<dbReference type="PANTHER" id="PTHR33734:SF22">
    <property type="entry name" value="MEMBRANE-BOUND LYTIC MUREIN TRANSGLYCOSYLASE D"/>
    <property type="match status" value="1"/>
</dbReference>
<feature type="domain" description="LysM" evidence="2">
    <location>
        <begin position="127"/>
        <end position="170"/>
    </location>
</feature>
<evidence type="ECO:0000313" key="3">
    <source>
        <dbReference type="EMBL" id="SPZ93010.1"/>
    </source>
</evidence>
<evidence type="ECO:0000313" key="5">
    <source>
        <dbReference type="Proteomes" id="UP000251241"/>
    </source>
</evidence>
<dbReference type="Proteomes" id="UP000432350">
    <property type="component" value="Unassembled WGS sequence"/>
</dbReference>
<dbReference type="Pfam" id="PF01476">
    <property type="entry name" value="LysM"/>
    <property type="match status" value="2"/>
</dbReference>
<evidence type="ECO:0000313" key="6">
    <source>
        <dbReference type="Proteomes" id="UP000432350"/>
    </source>
</evidence>
<dbReference type="GO" id="GO:0008932">
    <property type="term" value="F:lytic endotransglycosylase activity"/>
    <property type="evidence" value="ECO:0007669"/>
    <property type="project" value="TreeGrafter"/>
</dbReference>
<evidence type="ECO:0000256" key="1">
    <source>
        <dbReference type="SAM" id="MobiDB-lite"/>
    </source>
</evidence>
<dbReference type="EC" id="3.4.19.11" evidence="3"/>
<feature type="region of interest" description="Disordered" evidence="1">
    <location>
        <begin position="100"/>
        <end position="120"/>
    </location>
</feature>
<evidence type="ECO:0000313" key="4">
    <source>
        <dbReference type="EMBL" id="VXD08103.1"/>
    </source>
</evidence>
<dbReference type="InterPro" id="IPR036779">
    <property type="entry name" value="LysM_dom_sf"/>
</dbReference>
<dbReference type="PROSITE" id="PS51782">
    <property type="entry name" value="LYSM"/>
    <property type="match status" value="1"/>
</dbReference>
<dbReference type="CDD" id="cd00118">
    <property type="entry name" value="LysM"/>
    <property type="match status" value="2"/>
</dbReference>
<dbReference type="Proteomes" id="UP000251241">
    <property type="component" value="Unassembled WGS sequence"/>
</dbReference>
<dbReference type="EMBL" id="CABWMV010000028">
    <property type="protein sequence ID" value="VXD08103.1"/>
    <property type="molecule type" value="Genomic_DNA"/>
</dbReference>
<dbReference type="GO" id="GO:0016787">
    <property type="term" value="F:hydrolase activity"/>
    <property type="evidence" value="ECO:0007669"/>
    <property type="project" value="UniProtKB-KW"/>
</dbReference>
<name>A0A2X2LU07_SPHMU</name>
<dbReference type="SUPFAM" id="SSF54106">
    <property type="entry name" value="LysM domain"/>
    <property type="match status" value="2"/>
</dbReference>
<dbReference type="RefSeq" id="WP_070567783.1">
    <property type="nucleotide sequence ID" value="NZ_CP068086.1"/>
</dbReference>
<dbReference type="EMBL" id="UAUU01000011">
    <property type="protein sequence ID" value="SPZ93010.1"/>
    <property type="molecule type" value="Genomic_DNA"/>
</dbReference>
<dbReference type="AlphaFoldDB" id="A0A2X2LU07"/>
<dbReference type="PANTHER" id="PTHR33734">
    <property type="entry name" value="LYSM DOMAIN-CONTAINING GPI-ANCHORED PROTEIN 2"/>
    <property type="match status" value="1"/>
</dbReference>
<evidence type="ECO:0000259" key="2">
    <source>
        <dbReference type="PROSITE" id="PS51782"/>
    </source>
</evidence>
<feature type="compositionally biased region" description="Polar residues" evidence="1">
    <location>
        <begin position="103"/>
        <end position="120"/>
    </location>
</feature>
<protein>
    <submittedName>
        <fullName evidence="3">D-gamma-glutamyl-meso-diaminopimelic acid endopeptidase CwlS</fullName>
        <ecNumber evidence="3">3.4.19.11</ecNumber>
    </submittedName>
</protein>
<dbReference type="SMART" id="SM00257">
    <property type="entry name" value="LysM"/>
    <property type="match status" value="2"/>
</dbReference>
<dbReference type="GeneID" id="97179819"/>
<accession>A0A654DZT2</accession>
<sequence length="307" mass="33645">MKVLFELKTYKKIAILSIAILAIQQVEAKNSTSLRADFIPDSVGTEAINGEEYVLFKIEKGDNYYQLSKKYKTTVGQLTQINGNGTLSLGQIVKIPTGRKAKSTVNNDRGNMTVQNPRNPQQQEGFTEYIVGEKETLYAISKRFSISVEDIKKANNLKNNVIGGGMKLMIPNQPLPPERPKLVEPKGIEIVSPDSTDGDDKEENQISTNRYGIREKSERGIGVWIDGLSSQGTSNLALHKSAPVGTILKITNPMTKSVTYAKVVGKFNDNAENQNAIVVLSKSAAASIGALDKRFQVEIAYGLPLEN</sequence>
<reference evidence="4 6" key="2">
    <citation type="submission" date="2019-10" db="EMBL/GenBank/DDBJ databases">
        <authorList>
            <person name="Karimi E."/>
        </authorList>
    </citation>
    <scope>NUCLEOTIDE SEQUENCE [LARGE SCALE GENOMIC DNA]</scope>
    <source>
        <strain evidence="4">Sphingobacterium sp. 8BC</strain>
    </source>
</reference>
<dbReference type="Gene3D" id="3.10.350.10">
    <property type="entry name" value="LysM domain"/>
    <property type="match status" value="2"/>
</dbReference>
<keyword evidence="3" id="KW-0378">Hydrolase</keyword>
<gene>
    <name evidence="3" type="primary">cwlS</name>
    <name evidence="3" type="ORF">NCTC11343_04946</name>
    <name evidence="4" type="ORF">SPHINGO8BC_90268</name>
</gene>
<dbReference type="InterPro" id="IPR018392">
    <property type="entry name" value="LysM"/>
</dbReference>
<reference evidence="3 5" key="1">
    <citation type="submission" date="2018-06" db="EMBL/GenBank/DDBJ databases">
        <authorList>
            <consortium name="Pathogen Informatics"/>
            <person name="Doyle S."/>
        </authorList>
    </citation>
    <scope>NUCLEOTIDE SEQUENCE [LARGE SCALE GENOMIC DNA]</scope>
    <source>
        <strain evidence="3 5">NCTC11343</strain>
    </source>
</reference>
<accession>A0A2X2LU07</accession>